<sequence>MTSWTNRLPAPLLAILAIILIQLGTGTAKDLMAAGDPMALLFLRLAFGSLLLLPFLWSEIFALSRPQWRDACLLGFIYAGFNASVYWALGHLPLGLVATIGFLGPLAVSLTGIRRPLDLLWPALGLAGVLLLAPLGASGPVTLTGLLLGLFYAVMWALYILVSAKAGRNLPNLTGFALATAIAAVIVAPFGVTGVAQYFTSWHDIGKVLAVAVLSTYPFAMEFLALKRIAPSLYGVLLSLEPGIAALIGLALLGEALTSRGWLALILVSVASAGVTLMRDRTRKG</sequence>
<organism evidence="1 2">
    <name type="scientific">Taklimakanibacter albus</name>
    <dbReference type="NCBI Taxonomy" id="2800327"/>
    <lineage>
        <taxon>Bacteria</taxon>
        <taxon>Pseudomonadati</taxon>
        <taxon>Pseudomonadota</taxon>
        <taxon>Alphaproteobacteria</taxon>
        <taxon>Hyphomicrobiales</taxon>
        <taxon>Aestuariivirgaceae</taxon>
        <taxon>Taklimakanibacter</taxon>
    </lineage>
</organism>
<reference evidence="1" key="1">
    <citation type="submission" date="2021-01" db="EMBL/GenBank/DDBJ databases">
        <authorList>
            <person name="Sun Q."/>
        </authorList>
    </citation>
    <scope>NUCLEOTIDE SEQUENCE</scope>
    <source>
        <strain evidence="1">YIM B02566</strain>
    </source>
</reference>
<proteinExistence type="predicted"/>
<name>A0ACC5R782_9HYPH</name>
<evidence type="ECO:0000313" key="2">
    <source>
        <dbReference type="Proteomes" id="UP000616151"/>
    </source>
</evidence>
<keyword evidence="2" id="KW-1185">Reference proteome</keyword>
<gene>
    <name evidence="1" type="ORF">JHL16_18885</name>
</gene>
<comment type="caution">
    <text evidence="1">The sequence shown here is derived from an EMBL/GenBank/DDBJ whole genome shotgun (WGS) entry which is preliminary data.</text>
</comment>
<accession>A0ACC5R782</accession>
<dbReference type="EMBL" id="JAENHL010000007">
    <property type="protein sequence ID" value="MBK1868427.1"/>
    <property type="molecule type" value="Genomic_DNA"/>
</dbReference>
<dbReference type="Proteomes" id="UP000616151">
    <property type="component" value="Unassembled WGS sequence"/>
</dbReference>
<protein>
    <submittedName>
        <fullName evidence="1">EamA family transporter</fullName>
    </submittedName>
</protein>
<evidence type="ECO:0000313" key="1">
    <source>
        <dbReference type="EMBL" id="MBK1868427.1"/>
    </source>
</evidence>